<feature type="coiled-coil region" evidence="4">
    <location>
        <begin position="690"/>
        <end position="745"/>
    </location>
</feature>
<accession>A0A0R1EXS3</accession>
<dbReference type="Pfam" id="PF13558">
    <property type="entry name" value="SbcC_Walker_B"/>
    <property type="match status" value="1"/>
</dbReference>
<keyword evidence="4" id="KW-0175">Coiled coil</keyword>
<reference evidence="6 7" key="1">
    <citation type="journal article" date="2015" name="Genome Announc.">
        <title>Expanding the biotechnology potential of lactobacilli through comparative genomics of 213 strains and associated genera.</title>
        <authorList>
            <person name="Sun Z."/>
            <person name="Harris H.M."/>
            <person name="McCann A."/>
            <person name="Guo C."/>
            <person name="Argimon S."/>
            <person name="Zhang W."/>
            <person name="Yang X."/>
            <person name="Jeffery I.B."/>
            <person name="Cooney J.C."/>
            <person name="Kagawa T.F."/>
            <person name="Liu W."/>
            <person name="Song Y."/>
            <person name="Salvetti E."/>
            <person name="Wrobel A."/>
            <person name="Rasinkangas P."/>
            <person name="Parkhill J."/>
            <person name="Rea M.C."/>
            <person name="O'Sullivan O."/>
            <person name="Ritari J."/>
            <person name="Douillard F.P."/>
            <person name="Paul Ross R."/>
            <person name="Yang R."/>
            <person name="Briner A.E."/>
            <person name="Felis G.E."/>
            <person name="de Vos W.M."/>
            <person name="Barrangou R."/>
            <person name="Klaenhammer T.R."/>
            <person name="Caufield P.W."/>
            <person name="Cui Y."/>
            <person name="Zhang H."/>
            <person name="O'Toole P.W."/>
        </authorList>
    </citation>
    <scope>NUCLEOTIDE SEQUENCE [LARGE SCALE GENOMIC DNA]</scope>
    <source>
        <strain evidence="6 7">DSM 20178</strain>
    </source>
</reference>
<sequence length="1041" mass="113762">MKLKQLHMQFFGPYADETVDFDDFQTSPLFLISGPTGSGKTTIFDALVYALYGETSGERDGVQMRSNFASHHDLTKVTLTFEHDGKHYSVTRQPQQLQQKKRGDGLTEVKAKVVLAIADGDKQVAEYTKKNQVQAQLDAVLHLDAKQFRQIVLLPQGDFRHFLDADSNAKEDLLRDLFGTQLIQRWQTAMLDKTKKQGAEIQDQERMLNLLTSQFDFEVEPDENATPADKLDLMRETVEKQAVTVAARQKAADSSHHAYQVAQAALQAGRQLAQAFKDREQTTAALAELAEQEPAQQDRLKRMAQLTWVQQHEAAAQRVETTAQDLTAARKQATQTQATLVTIQQSMDQAKASLAELQQQEPAIDAKQKQLDQLQAVREQLVAMSAQKQQAAMKAAAVTKASAALKKAQQKLADDQQTLTQKQTELSDLSVTDLANQAAEHKQLLATLTPIAANYQEAQKDAITFGEKLAKVKASLEKATQTSKTTAQQLNDLQQTQIKQQIARLAAKLEPGTPCPVCGSLEHPHPAVATTEPLVTEAAIKQAEQTRQQAAAKETTLQTQLKNLEEQQAAATRKASVAQRDFVEKLAQQPSLLSSEADNADILVQLSAFEAETNKIVKKLAAAEAKQTALETALKSLQTAVTKDTDKVQAAQDAVNTAKLEAATATSALATMQAALPEGTGDLATVTAQSAELTQAVDTYQKNRQAAQDKVSDLDRQLAGLYADERHATEQIAKLEKDHQEAAAAFLQAVTEYFGADGSKQFTALKEQLDQLPILQQQTQDYKDAVLKQKTLLESSNKTIGDQHEPALDQLEEQAASTEAAATKAQTALIEVKQAHDTAKKLLEQAADVLAKNQTALAAYADLQTLTTVMNGNGPKKLSLERYVLQAYLQQILDVANTRLQVLSNQRYQFVLHTDLGTQKIHSGLEIDVYDDQVGEQRAVQTLSGGESFIAALSLALALGEVIQQESGGINIDALFVDEGFGSLDTNSLDVAMNALESLEGESRLIGIISHVTELRDNIPDQLQVQPAGTGRSRLKVLHMA</sequence>
<comment type="similarity">
    <text evidence="1">Belongs to the SMC family. SbcC subfamily.</text>
</comment>
<dbReference type="EMBL" id="AZCT01000005">
    <property type="protein sequence ID" value="KRK12691.1"/>
    <property type="molecule type" value="Genomic_DNA"/>
</dbReference>
<evidence type="ECO:0000256" key="3">
    <source>
        <dbReference type="ARBA" id="ARBA00013368"/>
    </source>
</evidence>
<dbReference type="PANTHER" id="PTHR32114">
    <property type="entry name" value="ABC TRANSPORTER ABCH.3"/>
    <property type="match status" value="1"/>
</dbReference>
<name>A0A0R1EXS3_LACZE</name>
<dbReference type="GO" id="GO:0016887">
    <property type="term" value="F:ATP hydrolysis activity"/>
    <property type="evidence" value="ECO:0007669"/>
    <property type="project" value="InterPro"/>
</dbReference>
<dbReference type="Gene3D" id="6.10.250.3110">
    <property type="match status" value="1"/>
</dbReference>
<evidence type="ECO:0000313" key="6">
    <source>
        <dbReference type="EMBL" id="KRK12691.1"/>
    </source>
</evidence>
<evidence type="ECO:0000256" key="2">
    <source>
        <dbReference type="ARBA" id="ARBA00011322"/>
    </source>
</evidence>
<dbReference type="Gene3D" id="3.40.50.300">
    <property type="entry name" value="P-loop containing nucleotide triphosphate hydrolases"/>
    <property type="match status" value="2"/>
</dbReference>
<protein>
    <recommendedName>
        <fullName evidence="3">Nuclease SbcCD subunit C</fullName>
    </recommendedName>
</protein>
<comment type="caution">
    <text evidence="6">The sequence shown here is derived from an EMBL/GenBank/DDBJ whole genome shotgun (WGS) entry which is preliminary data.</text>
</comment>
<organism evidence="6 7">
    <name type="scientific">Lacticaseibacillus zeae DSM 20178 = KCTC 3804</name>
    <dbReference type="NCBI Taxonomy" id="1423816"/>
    <lineage>
        <taxon>Bacteria</taxon>
        <taxon>Bacillati</taxon>
        <taxon>Bacillota</taxon>
        <taxon>Bacilli</taxon>
        <taxon>Lactobacillales</taxon>
        <taxon>Lactobacillaceae</taxon>
        <taxon>Lacticaseibacillus</taxon>
    </lineage>
</organism>
<dbReference type="eggNOG" id="COG0419">
    <property type="taxonomic scope" value="Bacteria"/>
</dbReference>
<evidence type="ECO:0000313" key="7">
    <source>
        <dbReference type="Proteomes" id="UP000051984"/>
    </source>
</evidence>
<comment type="subunit">
    <text evidence="2">Heterodimer of SbcC and SbcD.</text>
</comment>
<proteinExistence type="inferred from homology"/>
<feature type="domain" description="Rad50/SbcC-type AAA" evidence="5">
    <location>
        <begin position="5"/>
        <end position="214"/>
    </location>
</feature>
<dbReference type="GO" id="GO:0006302">
    <property type="term" value="P:double-strand break repair"/>
    <property type="evidence" value="ECO:0007669"/>
    <property type="project" value="InterPro"/>
</dbReference>
<evidence type="ECO:0000259" key="5">
    <source>
        <dbReference type="Pfam" id="PF13476"/>
    </source>
</evidence>
<feature type="coiled-coil region" evidence="4">
    <location>
        <begin position="540"/>
        <end position="581"/>
    </location>
</feature>
<gene>
    <name evidence="6" type="ORF">FD51_GL002576</name>
</gene>
<evidence type="ECO:0000256" key="4">
    <source>
        <dbReference type="SAM" id="Coils"/>
    </source>
</evidence>
<dbReference type="SUPFAM" id="SSF52540">
    <property type="entry name" value="P-loop containing nucleoside triphosphate hydrolases"/>
    <property type="match status" value="1"/>
</dbReference>
<feature type="coiled-coil region" evidence="4">
    <location>
        <begin position="272"/>
        <end position="425"/>
    </location>
</feature>
<dbReference type="RefSeq" id="WP_010493503.1">
    <property type="nucleotide sequence ID" value="NZ_AZCT01000005.1"/>
</dbReference>
<dbReference type="PATRIC" id="fig|1423816.3.peg.2677"/>
<dbReference type="Proteomes" id="UP000051984">
    <property type="component" value="Unassembled WGS sequence"/>
</dbReference>
<dbReference type="InterPro" id="IPR027417">
    <property type="entry name" value="P-loop_NTPase"/>
</dbReference>
<dbReference type="PANTHER" id="PTHR32114:SF2">
    <property type="entry name" value="ABC TRANSPORTER ABCH.3"/>
    <property type="match status" value="1"/>
</dbReference>
<dbReference type="AlphaFoldDB" id="A0A0R1EXS3"/>
<dbReference type="Pfam" id="PF13476">
    <property type="entry name" value="AAA_23"/>
    <property type="match status" value="1"/>
</dbReference>
<dbReference type="InterPro" id="IPR038729">
    <property type="entry name" value="Rad50/SbcC_AAA"/>
</dbReference>
<evidence type="ECO:0000256" key="1">
    <source>
        <dbReference type="ARBA" id="ARBA00006930"/>
    </source>
</evidence>